<dbReference type="PROSITE" id="PS01174">
    <property type="entry name" value="LIPASE_GDXG_SER"/>
    <property type="match status" value="1"/>
</dbReference>
<protein>
    <submittedName>
        <fullName evidence="6">Alpha/beta hydrolase</fullName>
    </submittedName>
</protein>
<evidence type="ECO:0000256" key="2">
    <source>
        <dbReference type="ARBA" id="ARBA00022801"/>
    </source>
</evidence>
<evidence type="ECO:0000259" key="5">
    <source>
        <dbReference type="Pfam" id="PF07859"/>
    </source>
</evidence>
<sequence length="301" mass="31896">MPQLTVPLARGLARRTIRPFLHPRVPLAVQRARLDANSGPLPPGTHVLRRSPGGVPARRVSVGPQDPERTILYLHGGGYATGSSRSHLSWGAHLARATRSAVYLLDYRRAPEHPYPAALDDTLAAWRALAATTPATTPLVIAGDSAGGGIALTTALGLAAGGSGHPGDRVADAMVLISPWLDPLRPWPYEPRYGRDPVLRPAWLTCCAEWYANGVDRETLAPARNSDLSRLPPTIVQCGTDDILAPEGAAFSDRAAAHGVTVDHTDYPDLWHIFQVGAGLLAAADEALGDLAGSLDDVLKS</sequence>
<name>A0ABV3DCX9_9ACTN</name>
<dbReference type="PANTHER" id="PTHR48081:SF30">
    <property type="entry name" value="ACETYL-HYDROLASE LIPR-RELATED"/>
    <property type="match status" value="1"/>
</dbReference>
<dbReference type="PANTHER" id="PTHR48081">
    <property type="entry name" value="AB HYDROLASE SUPERFAMILY PROTEIN C4A8.06C"/>
    <property type="match status" value="1"/>
</dbReference>
<evidence type="ECO:0000256" key="1">
    <source>
        <dbReference type="ARBA" id="ARBA00010515"/>
    </source>
</evidence>
<keyword evidence="2 6" id="KW-0378">Hydrolase</keyword>
<feature type="active site" evidence="3">
    <location>
        <position position="145"/>
    </location>
</feature>
<dbReference type="GO" id="GO:0016787">
    <property type="term" value="F:hydrolase activity"/>
    <property type="evidence" value="ECO:0007669"/>
    <property type="project" value="UniProtKB-KW"/>
</dbReference>
<evidence type="ECO:0000313" key="6">
    <source>
        <dbReference type="EMBL" id="MEU8133606.1"/>
    </source>
</evidence>
<comment type="caution">
    <text evidence="6">The sequence shown here is derived from an EMBL/GenBank/DDBJ whole genome shotgun (WGS) entry which is preliminary data.</text>
</comment>
<accession>A0ABV3DCX9</accession>
<dbReference type="Proteomes" id="UP001551482">
    <property type="component" value="Unassembled WGS sequence"/>
</dbReference>
<evidence type="ECO:0000313" key="7">
    <source>
        <dbReference type="Proteomes" id="UP001551482"/>
    </source>
</evidence>
<gene>
    <name evidence="6" type="ORF">AB0C36_08875</name>
</gene>
<evidence type="ECO:0000256" key="3">
    <source>
        <dbReference type="PROSITE-ProRule" id="PRU10038"/>
    </source>
</evidence>
<feature type="domain" description="Alpha/beta hydrolase fold-3" evidence="5">
    <location>
        <begin position="71"/>
        <end position="275"/>
    </location>
</feature>
<dbReference type="InterPro" id="IPR033140">
    <property type="entry name" value="Lipase_GDXG_put_SER_AS"/>
</dbReference>
<comment type="similarity">
    <text evidence="1">Belongs to the 'GDXG' lipolytic enzyme family.</text>
</comment>
<dbReference type="RefSeq" id="WP_358351368.1">
    <property type="nucleotide sequence ID" value="NZ_JBEZFP010000016.1"/>
</dbReference>
<proteinExistence type="inferred from homology"/>
<feature type="region of interest" description="Disordered" evidence="4">
    <location>
        <begin position="36"/>
        <end position="62"/>
    </location>
</feature>
<dbReference type="SUPFAM" id="SSF53474">
    <property type="entry name" value="alpha/beta-Hydrolases"/>
    <property type="match status" value="1"/>
</dbReference>
<dbReference type="Gene3D" id="3.40.50.1820">
    <property type="entry name" value="alpha/beta hydrolase"/>
    <property type="match status" value="1"/>
</dbReference>
<reference evidence="6 7" key="1">
    <citation type="submission" date="2024-06" db="EMBL/GenBank/DDBJ databases">
        <title>The Natural Products Discovery Center: Release of the First 8490 Sequenced Strains for Exploring Actinobacteria Biosynthetic Diversity.</title>
        <authorList>
            <person name="Kalkreuter E."/>
            <person name="Kautsar S.A."/>
            <person name="Yang D."/>
            <person name="Bader C.D."/>
            <person name="Teijaro C.N."/>
            <person name="Fluegel L."/>
            <person name="Davis C.M."/>
            <person name="Simpson J.R."/>
            <person name="Lauterbach L."/>
            <person name="Steele A.D."/>
            <person name="Gui C."/>
            <person name="Meng S."/>
            <person name="Li G."/>
            <person name="Viehrig K."/>
            <person name="Ye F."/>
            <person name="Su P."/>
            <person name="Kiefer A.F."/>
            <person name="Nichols A."/>
            <person name="Cepeda A.J."/>
            <person name="Yan W."/>
            <person name="Fan B."/>
            <person name="Jiang Y."/>
            <person name="Adhikari A."/>
            <person name="Zheng C.-J."/>
            <person name="Schuster L."/>
            <person name="Cowan T.M."/>
            <person name="Smanski M.J."/>
            <person name="Chevrette M.G."/>
            <person name="De Carvalho L.P.S."/>
            <person name="Shen B."/>
        </authorList>
    </citation>
    <scope>NUCLEOTIDE SEQUENCE [LARGE SCALE GENOMIC DNA]</scope>
    <source>
        <strain evidence="6 7">NPDC048946</strain>
    </source>
</reference>
<dbReference type="InterPro" id="IPR013094">
    <property type="entry name" value="AB_hydrolase_3"/>
</dbReference>
<dbReference type="InterPro" id="IPR050300">
    <property type="entry name" value="GDXG_lipolytic_enzyme"/>
</dbReference>
<evidence type="ECO:0000256" key="4">
    <source>
        <dbReference type="SAM" id="MobiDB-lite"/>
    </source>
</evidence>
<dbReference type="PROSITE" id="PS01173">
    <property type="entry name" value="LIPASE_GDXG_HIS"/>
    <property type="match status" value="1"/>
</dbReference>
<dbReference type="InterPro" id="IPR029058">
    <property type="entry name" value="AB_hydrolase_fold"/>
</dbReference>
<keyword evidence="7" id="KW-1185">Reference proteome</keyword>
<dbReference type="EMBL" id="JBEZFP010000016">
    <property type="protein sequence ID" value="MEU8133606.1"/>
    <property type="molecule type" value="Genomic_DNA"/>
</dbReference>
<dbReference type="InterPro" id="IPR002168">
    <property type="entry name" value="Lipase_GDXG_HIS_AS"/>
</dbReference>
<organism evidence="6 7">
    <name type="scientific">Streptodolium elevatio</name>
    <dbReference type="NCBI Taxonomy" id="3157996"/>
    <lineage>
        <taxon>Bacteria</taxon>
        <taxon>Bacillati</taxon>
        <taxon>Actinomycetota</taxon>
        <taxon>Actinomycetes</taxon>
        <taxon>Kitasatosporales</taxon>
        <taxon>Streptomycetaceae</taxon>
        <taxon>Streptodolium</taxon>
    </lineage>
</organism>
<dbReference type="Pfam" id="PF07859">
    <property type="entry name" value="Abhydrolase_3"/>
    <property type="match status" value="1"/>
</dbReference>